<gene>
    <name evidence="1" type="ORF">BJ125_12328</name>
    <name evidence="2" type="ORF">SAMN05892882_12328</name>
</gene>
<reference evidence="1 4" key="2">
    <citation type="submission" date="2018-07" db="EMBL/GenBank/DDBJ databases">
        <title>Genomic Encyclopedia of Archaeal and Bacterial Type Strains, Phase II (KMG-II): from individual species to whole genera.</title>
        <authorList>
            <person name="Goeker M."/>
        </authorList>
    </citation>
    <scope>NUCLEOTIDE SEQUENCE [LARGE SCALE GENOMIC DNA]</scope>
    <source>
        <strain evidence="1 4">JA575</strain>
    </source>
</reference>
<dbReference type="EMBL" id="UFQQ01000023">
    <property type="protein sequence ID" value="SSW92678.1"/>
    <property type="molecule type" value="Genomic_DNA"/>
</dbReference>
<keyword evidence="4" id="KW-1185">Reference proteome</keyword>
<name>A0A336JSZ0_9BRAD</name>
<evidence type="ECO:0000313" key="2">
    <source>
        <dbReference type="EMBL" id="SSW92678.1"/>
    </source>
</evidence>
<sequence length="93" mass="10148">MFARDTDDQLLRRLRRAAAAANATTRRDDRRRLLALESEISALRAAVIARRDRVLAEIAGARTRSGAVTAYARCAALAPRTAARPTTAKTART</sequence>
<dbReference type="OrthoDB" id="10006903at2"/>
<protein>
    <submittedName>
        <fullName evidence="2">Uncharacterized protein</fullName>
    </submittedName>
</protein>
<evidence type="ECO:0000313" key="3">
    <source>
        <dbReference type="Proteomes" id="UP000252631"/>
    </source>
</evidence>
<dbReference type="Proteomes" id="UP000252631">
    <property type="component" value="Unassembled WGS sequence"/>
</dbReference>
<evidence type="ECO:0000313" key="4">
    <source>
        <dbReference type="Proteomes" id="UP000256343"/>
    </source>
</evidence>
<dbReference type="RefSeq" id="WP_114360109.1">
    <property type="nucleotide sequence ID" value="NZ_QRDT01000023.1"/>
</dbReference>
<reference evidence="2 3" key="1">
    <citation type="submission" date="2017-08" db="EMBL/GenBank/DDBJ databases">
        <authorList>
            <person name="de Groot N.N."/>
        </authorList>
    </citation>
    <scope>NUCLEOTIDE SEQUENCE [LARGE SCALE GENOMIC DNA]</scope>
    <source>
        <strain evidence="2 3">JA575</strain>
    </source>
</reference>
<dbReference type="Proteomes" id="UP000256343">
    <property type="component" value="Unassembled WGS sequence"/>
</dbReference>
<proteinExistence type="predicted"/>
<dbReference type="EMBL" id="QRDT01000023">
    <property type="protein sequence ID" value="RED28092.1"/>
    <property type="molecule type" value="Genomic_DNA"/>
</dbReference>
<evidence type="ECO:0000313" key="1">
    <source>
        <dbReference type="EMBL" id="RED28092.1"/>
    </source>
</evidence>
<dbReference type="AlphaFoldDB" id="A0A336JSZ0"/>
<organism evidence="2 3">
    <name type="scientific">Rhodopseudomonas pentothenatexigens</name>
    <dbReference type="NCBI Taxonomy" id="999699"/>
    <lineage>
        <taxon>Bacteria</taxon>
        <taxon>Pseudomonadati</taxon>
        <taxon>Pseudomonadota</taxon>
        <taxon>Alphaproteobacteria</taxon>
        <taxon>Hyphomicrobiales</taxon>
        <taxon>Nitrobacteraceae</taxon>
        <taxon>Rhodopseudomonas</taxon>
    </lineage>
</organism>
<accession>A0A336JSZ0</accession>